<sequence>MANRKDISMKPISMNKFCLALIALLCSYSLTFAQPYLVEDWEARYTSTYEDADRAVDCVVDDDGNVYVTGYTTSYSTLGNITTIKYDSYGIQQWIRTYNGSGDGFDRPADMTIGADGNIYITGYVTAQGPSYDHHNVITLKYSPVGSLLWHVEYTNPNAYQDTDEGVAIAADNSGNVYVAAKSDWESGPVYDYNYLVLKYSTDGLLLWTADYGTSGENWDMPTDICVDNFGCVCVTGYLDQAVIPGEHEYDYGTVKFSSLGVEMWDHVYNGPGDGDDKASAMYMNNSGQVYVTGWSQGSSSMDYATLKYSPLGTLYWTERFDGPGSPPDYAYDIAGDPSGNIIVTGESANSGNYRFQTVRYTSSGSLSYARWHEAGTSCSATEIVTDTDGNAYIAGTVETATAGSDYILIKYDNTGIRDFEVTYDGPASGDDVLAGLAVDGNDIYVTGYSEGIGTGADYATIKYQQSTYGLEVSLHPESSYITVPAAGGSFDFYVTLENYSTSTVPFDIWSLAEKPAGGFTNPLIGPLYVNIGPGVLFTSSDKTQNVPALAPTGTYKYWIYVGDYPSDIWDDDYFEITKLSYGDGAVIADWSCYGEPWFDEAKNVSTIPEVYEISGAHPNPFNPTTTITYTLPATANVNLSIYDIRGAVVTSLVDGYRQAGSHEITFNAASLPSGIYLARLESGGQTFVQKLILMK</sequence>
<feature type="signal peptide" evidence="1">
    <location>
        <begin position="1"/>
        <end position="33"/>
    </location>
</feature>
<evidence type="ECO:0000259" key="2">
    <source>
        <dbReference type="Pfam" id="PF18962"/>
    </source>
</evidence>
<proteinExistence type="predicted"/>
<reference evidence="3 4" key="1">
    <citation type="submission" date="2017-06" db="EMBL/GenBank/DDBJ databases">
        <title>Novel microbial phyla capable of carbon fixation and sulfur reduction in deep-sea sediments.</title>
        <authorList>
            <person name="Huang J."/>
            <person name="Baker B."/>
            <person name="Wang Y."/>
        </authorList>
    </citation>
    <scope>NUCLEOTIDE SEQUENCE [LARGE SCALE GENOMIC DNA]</scope>
    <source>
        <strain evidence="3">B3_LCP</strain>
    </source>
</reference>
<keyword evidence="1" id="KW-0732">Signal</keyword>
<dbReference type="PANTHER" id="PTHR35580">
    <property type="entry name" value="CELL SURFACE GLYCOPROTEIN (S-LAYER PROTEIN)-LIKE PROTEIN"/>
    <property type="match status" value="1"/>
</dbReference>
<dbReference type="Gene3D" id="2.80.10.50">
    <property type="match status" value="1"/>
</dbReference>
<dbReference type="EMBL" id="NJBN01000001">
    <property type="protein sequence ID" value="TKJ42356.1"/>
    <property type="molecule type" value="Genomic_DNA"/>
</dbReference>
<organism evidence="3 4">
    <name type="scientific">candidate division LCP-89 bacterium B3_LCP</name>
    <dbReference type="NCBI Taxonomy" id="2012998"/>
    <lineage>
        <taxon>Bacteria</taxon>
        <taxon>Pseudomonadati</taxon>
        <taxon>Bacteria division LCP-89</taxon>
    </lineage>
</organism>
<evidence type="ECO:0000256" key="1">
    <source>
        <dbReference type="SAM" id="SignalP"/>
    </source>
</evidence>
<feature type="chain" id="PRO_5021907055" description="Secretion system C-terminal sorting domain-containing protein" evidence="1">
    <location>
        <begin position="34"/>
        <end position="696"/>
    </location>
</feature>
<dbReference type="SUPFAM" id="SSF101898">
    <property type="entry name" value="NHL repeat"/>
    <property type="match status" value="1"/>
</dbReference>
<dbReference type="InterPro" id="IPR026444">
    <property type="entry name" value="Secre_tail"/>
</dbReference>
<dbReference type="InterPro" id="IPR052918">
    <property type="entry name" value="Motility_Chemotaxis_Reg"/>
</dbReference>
<accession>A0A532V581</accession>
<dbReference type="Gene3D" id="2.120.10.30">
    <property type="entry name" value="TolB, C-terminal domain"/>
    <property type="match status" value="1"/>
</dbReference>
<feature type="domain" description="Secretion system C-terminal sorting" evidence="2">
    <location>
        <begin position="619"/>
        <end position="693"/>
    </location>
</feature>
<evidence type="ECO:0000313" key="3">
    <source>
        <dbReference type="EMBL" id="TKJ42356.1"/>
    </source>
</evidence>
<evidence type="ECO:0000313" key="4">
    <source>
        <dbReference type="Proteomes" id="UP000319619"/>
    </source>
</evidence>
<dbReference type="Pfam" id="PF18962">
    <property type="entry name" value="Por_Secre_tail"/>
    <property type="match status" value="1"/>
</dbReference>
<dbReference type="PANTHER" id="PTHR35580:SF1">
    <property type="entry name" value="PHYTASE-LIKE DOMAIN-CONTAINING PROTEIN"/>
    <property type="match status" value="1"/>
</dbReference>
<dbReference type="Gene3D" id="2.60.40.4070">
    <property type="match status" value="1"/>
</dbReference>
<dbReference type="Proteomes" id="UP000319619">
    <property type="component" value="Unassembled WGS sequence"/>
</dbReference>
<protein>
    <recommendedName>
        <fullName evidence="2">Secretion system C-terminal sorting domain-containing protein</fullName>
    </recommendedName>
</protein>
<dbReference type="NCBIfam" id="TIGR04183">
    <property type="entry name" value="Por_Secre_tail"/>
    <property type="match status" value="1"/>
</dbReference>
<dbReference type="AlphaFoldDB" id="A0A532V581"/>
<name>A0A532V581_UNCL8</name>
<comment type="caution">
    <text evidence="3">The sequence shown here is derived from an EMBL/GenBank/DDBJ whole genome shotgun (WGS) entry which is preliminary data.</text>
</comment>
<gene>
    <name evidence="3" type="ORF">CEE37_01355</name>
</gene>
<dbReference type="InterPro" id="IPR011042">
    <property type="entry name" value="6-blade_b-propeller_TolB-like"/>
</dbReference>